<accession>A0AAW1HUG2</accession>
<gene>
    <name evidence="2" type="ORF">QE152_g39209</name>
</gene>
<evidence type="ECO:0000313" key="3">
    <source>
        <dbReference type="Proteomes" id="UP001458880"/>
    </source>
</evidence>
<evidence type="ECO:0000313" key="2">
    <source>
        <dbReference type="EMBL" id="KAK9680295.1"/>
    </source>
</evidence>
<name>A0AAW1HUG2_POPJA</name>
<dbReference type="Proteomes" id="UP001458880">
    <property type="component" value="Unassembled WGS sequence"/>
</dbReference>
<protein>
    <submittedName>
        <fullName evidence="2">Uncharacterized protein</fullName>
    </submittedName>
</protein>
<sequence>MEQNLERPLPTDGHIEQLTKKTGTKRSSHHNKNSSPKSQNQQPERQAIHWRSHEVSQKVPKNVENDRQILQKTLLANESLWIWCNYKWFSINCPNYNFDYPINGEFDDLQ</sequence>
<evidence type="ECO:0000256" key="1">
    <source>
        <dbReference type="SAM" id="MobiDB-lite"/>
    </source>
</evidence>
<dbReference type="AlphaFoldDB" id="A0AAW1HUG2"/>
<proteinExistence type="predicted"/>
<organism evidence="2 3">
    <name type="scientific">Popillia japonica</name>
    <name type="common">Japanese beetle</name>
    <dbReference type="NCBI Taxonomy" id="7064"/>
    <lineage>
        <taxon>Eukaryota</taxon>
        <taxon>Metazoa</taxon>
        <taxon>Ecdysozoa</taxon>
        <taxon>Arthropoda</taxon>
        <taxon>Hexapoda</taxon>
        <taxon>Insecta</taxon>
        <taxon>Pterygota</taxon>
        <taxon>Neoptera</taxon>
        <taxon>Endopterygota</taxon>
        <taxon>Coleoptera</taxon>
        <taxon>Polyphaga</taxon>
        <taxon>Scarabaeiformia</taxon>
        <taxon>Scarabaeidae</taxon>
        <taxon>Rutelinae</taxon>
        <taxon>Popillia</taxon>
    </lineage>
</organism>
<keyword evidence="3" id="KW-1185">Reference proteome</keyword>
<comment type="caution">
    <text evidence="2">The sequence shown here is derived from an EMBL/GenBank/DDBJ whole genome shotgun (WGS) entry which is preliminary data.</text>
</comment>
<feature type="region of interest" description="Disordered" evidence="1">
    <location>
        <begin position="1"/>
        <end position="59"/>
    </location>
</feature>
<feature type="compositionally biased region" description="Basic residues" evidence="1">
    <location>
        <begin position="22"/>
        <end position="32"/>
    </location>
</feature>
<dbReference type="EMBL" id="JASPKY010000915">
    <property type="protein sequence ID" value="KAK9680295.1"/>
    <property type="molecule type" value="Genomic_DNA"/>
</dbReference>
<reference evidence="2 3" key="1">
    <citation type="journal article" date="2024" name="BMC Genomics">
        <title>De novo assembly and annotation of Popillia japonica's genome with initial clues to its potential as an invasive pest.</title>
        <authorList>
            <person name="Cucini C."/>
            <person name="Boschi S."/>
            <person name="Funari R."/>
            <person name="Cardaioli E."/>
            <person name="Iannotti N."/>
            <person name="Marturano G."/>
            <person name="Paoli F."/>
            <person name="Bruttini M."/>
            <person name="Carapelli A."/>
            <person name="Frati F."/>
            <person name="Nardi F."/>
        </authorList>
    </citation>
    <scope>NUCLEOTIDE SEQUENCE [LARGE SCALE GENOMIC DNA]</scope>
    <source>
        <strain evidence="2">DMR45628</strain>
    </source>
</reference>
<feature type="compositionally biased region" description="Low complexity" evidence="1">
    <location>
        <begin position="33"/>
        <end position="43"/>
    </location>
</feature>